<feature type="compositionally biased region" description="Basic and acidic residues" evidence="1">
    <location>
        <begin position="993"/>
        <end position="1006"/>
    </location>
</feature>
<feature type="transmembrane region" description="Helical" evidence="2">
    <location>
        <begin position="277"/>
        <end position="296"/>
    </location>
</feature>
<proteinExistence type="predicted"/>
<feature type="compositionally biased region" description="Low complexity" evidence="1">
    <location>
        <begin position="723"/>
        <end position="735"/>
    </location>
</feature>
<dbReference type="AlphaFoldDB" id="A0AAD5UWC0"/>
<feature type="compositionally biased region" description="Polar residues" evidence="1">
    <location>
        <begin position="1050"/>
        <end position="1061"/>
    </location>
</feature>
<feature type="compositionally biased region" description="Low complexity" evidence="1">
    <location>
        <begin position="1007"/>
        <end position="1019"/>
    </location>
</feature>
<feature type="region of interest" description="Disordered" evidence="1">
    <location>
        <begin position="532"/>
        <end position="560"/>
    </location>
</feature>
<name>A0AAD5UWC0_9APHY</name>
<feature type="compositionally biased region" description="Polar residues" evidence="1">
    <location>
        <begin position="941"/>
        <end position="954"/>
    </location>
</feature>
<reference evidence="3" key="1">
    <citation type="submission" date="2022-07" db="EMBL/GenBank/DDBJ databases">
        <title>Genome Sequence of Physisporinus lineatus.</title>
        <authorList>
            <person name="Buettner E."/>
        </authorList>
    </citation>
    <scope>NUCLEOTIDE SEQUENCE</scope>
    <source>
        <strain evidence="3">VT162</strain>
    </source>
</reference>
<feature type="compositionally biased region" description="Polar residues" evidence="1">
    <location>
        <begin position="1105"/>
        <end position="1120"/>
    </location>
</feature>
<evidence type="ECO:0000256" key="1">
    <source>
        <dbReference type="SAM" id="MobiDB-lite"/>
    </source>
</evidence>
<protein>
    <recommendedName>
        <fullName evidence="5">Proteophosphoglycan ppg4</fullName>
    </recommendedName>
</protein>
<dbReference type="EMBL" id="JANAWD010000513">
    <property type="protein sequence ID" value="KAJ3478403.1"/>
    <property type="molecule type" value="Genomic_DNA"/>
</dbReference>
<evidence type="ECO:0000313" key="4">
    <source>
        <dbReference type="Proteomes" id="UP001212997"/>
    </source>
</evidence>
<feature type="compositionally biased region" description="Low complexity" evidence="1">
    <location>
        <begin position="761"/>
        <end position="773"/>
    </location>
</feature>
<gene>
    <name evidence="3" type="ORF">NLI96_g9772</name>
</gene>
<feature type="region of interest" description="Disordered" evidence="1">
    <location>
        <begin position="1"/>
        <end position="96"/>
    </location>
</feature>
<organism evidence="3 4">
    <name type="scientific">Meripilus lineatus</name>
    <dbReference type="NCBI Taxonomy" id="2056292"/>
    <lineage>
        <taxon>Eukaryota</taxon>
        <taxon>Fungi</taxon>
        <taxon>Dikarya</taxon>
        <taxon>Basidiomycota</taxon>
        <taxon>Agaricomycotina</taxon>
        <taxon>Agaricomycetes</taxon>
        <taxon>Polyporales</taxon>
        <taxon>Meripilaceae</taxon>
        <taxon>Meripilus</taxon>
    </lineage>
</organism>
<evidence type="ECO:0000256" key="2">
    <source>
        <dbReference type="SAM" id="Phobius"/>
    </source>
</evidence>
<keyword evidence="4" id="KW-1185">Reference proteome</keyword>
<feature type="transmembrane region" description="Helical" evidence="2">
    <location>
        <begin position="239"/>
        <end position="265"/>
    </location>
</feature>
<feature type="compositionally biased region" description="Polar residues" evidence="1">
    <location>
        <begin position="1131"/>
        <end position="1141"/>
    </location>
</feature>
<evidence type="ECO:0008006" key="5">
    <source>
        <dbReference type="Google" id="ProtNLM"/>
    </source>
</evidence>
<feature type="compositionally biased region" description="Low complexity" evidence="1">
    <location>
        <begin position="1064"/>
        <end position="1073"/>
    </location>
</feature>
<accession>A0AAD5UWC0</accession>
<comment type="caution">
    <text evidence="3">The sequence shown here is derived from an EMBL/GenBank/DDBJ whole genome shotgun (WGS) entry which is preliminary data.</text>
</comment>
<feature type="compositionally biased region" description="Acidic residues" evidence="1">
    <location>
        <begin position="636"/>
        <end position="668"/>
    </location>
</feature>
<feature type="compositionally biased region" description="Low complexity" evidence="1">
    <location>
        <begin position="910"/>
        <end position="933"/>
    </location>
</feature>
<keyword evidence="2" id="KW-1133">Transmembrane helix</keyword>
<feature type="compositionally biased region" description="Low complexity" evidence="1">
    <location>
        <begin position="8"/>
        <end position="19"/>
    </location>
</feature>
<feature type="compositionally biased region" description="Basic and acidic residues" evidence="1">
    <location>
        <begin position="1074"/>
        <end position="1084"/>
    </location>
</feature>
<evidence type="ECO:0000313" key="3">
    <source>
        <dbReference type="EMBL" id="KAJ3478403.1"/>
    </source>
</evidence>
<feature type="compositionally biased region" description="Polar residues" evidence="1">
    <location>
        <begin position="823"/>
        <end position="832"/>
    </location>
</feature>
<feature type="transmembrane region" description="Helical" evidence="2">
    <location>
        <begin position="191"/>
        <end position="219"/>
    </location>
</feature>
<sequence>MSRQQYAPSSSPDPKTSTSREGSQLEIDAAAARRVAATTSEEPTPSSRSPPVVPSSSSEGYPSWLPKRPPPPAPHSTIHSVGMFEPGPSASAGGSEPFLVGRKPTPRSVRVVSMQNVAQGEKDLFGRREATNPSRLSGAAHARVWSRVTSAGLTPTVFSPSPFPTHTPRPRFRTSSFHPELLRHPSWKVRFWFVLFALCVFLHIPLQTFFDFNAVFVLLLVAKFPNPAAPGVPGSGRNWALGAAAYIACWFTQIFVVFLVYELIYSFIRRWRVKRPLILPIYLSSPAFNFVSVSSYTNFCFMYCIRLSAFTAFGASPPPDSQGHSYDHHGNIRDGLAETFYYYSQNLPTVALLLPRAALSLALLLAYSNVGPSLPAGDAGIFKKRDGTFFRADGTLTGYARGVLIANAAWTAWRTLVLLGSWIGLWVMSGHGFAGLCGPRYRWEEEDADAEKSLGPYAFKDNTSDHMDTPLPWSWRENTVLRIYEAWEFCLTNKYPGRSASGLGKKDGEGTPGFDGMEKVFAAIGLSGTPHTSKRGVLSDDLFESPGAHEKAEEDDDYVDDEEKMATLVPPPAVLAQREKKSTVLAGSSGPLKSLPYPFTTPSSAQVSSASASASSSQEVVPFPPSPGLEVPITDEVGEHDEDHDDDDDEEEEEEEEHDEEVGVEESEVPSSERRTSGSMSSLGRPIPSRYPFQFRRPMRGGSVSSVSAMPPPSVSTPRSGNTHSSNPSRSTQSRSTRHSRSTQSTGNPESSDSPMSNGTSSVLSSPVASSLSGGIPMPPRHPQVQRRARAGTVPLPASSPTPSSPSPVVFPAGRPRARTRTESVGTDTSMTFGPIPIPAFDDSDDDDDHHYGHDESLMDVPEAEGSLEEAEQHDSVGLLSTGPSPRGSLVNLRHLGSGLALHHHRRSNGSRSRSATSRSQSRSRTNSSNSHSESARSRAQSLIQSLNAASRSSLDLVRSRANSMARMSDSPYHSSTPDPQPSSPENYTFGHPLREQWRSSDHFDQGGEPEPGEGLAEGDSGLLAAAQIALPPSSPNSSLSESHTDFKSVLSQQPGQSSEHAPSETSRATSSERASERSRHTERGGTTTAPIPIQRGTHLGVPQYTDSQPDISTANQSYVTAPATIEGKTDSSGQPSSWGTLEQYPQAPGGTWQPA</sequence>
<dbReference type="Proteomes" id="UP001212997">
    <property type="component" value="Unassembled WGS sequence"/>
</dbReference>
<keyword evidence="2" id="KW-0472">Membrane</keyword>
<feature type="compositionally biased region" description="Polar residues" evidence="1">
    <location>
        <begin position="747"/>
        <end position="760"/>
    </location>
</feature>
<keyword evidence="2" id="KW-0812">Transmembrane</keyword>
<feature type="region of interest" description="Disordered" evidence="1">
    <location>
        <begin position="585"/>
        <end position="1156"/>
    </location>
</feature>
<feature type="compositionally biased region" description="Low complexity" evidence="1">
    <location>
        <begin position="29"/>
        <end position="59"/>
    </location>
</feature>
<feature type="compositionally biased region" description="Low complexity" evidence="1">
    <location>
        <begin position="603"/>
        <end position="618"/>
    </location>
</feature>
<feature type="compositionally biased region" description="Acidic residues" evidence="1">
    <location>
        <begin position="862"/>
        <end position="872"/>
    </location>
</feature>